<dbReference type="EMBL" id="CM029048">
    <property type="protein sequence ID" value="KAG2576671.1"/>
    <property type="molecule type" value="Genomic_DNA"/>
</dbReference>
<evidence type="ECO:0000313" key="2">
    <source>
        <dbReference type="EMBL" id="KAG2576671.1"/>
    </source>
</evidence>
<feature type="compositionally biased region" description="Basic residues" evidence="1">
    <location>
        <begin position="158"/>
        <end position="181"/>
    </location>
</feature>
<dbReference type="AlphaFoldDB" id="A0A8T0QU40"/>
<feature type="region of interest" description="Disordered" evidence="1">
    <location>
        <begin position="1"/>
        <end position="268"/>
    </location>
</feature>
<evidence type="ECO:0000313" key="3">
    <source>
        <dbReference type="Proteomes" id="UP000823388"/>
    </source>
</evidence>
<protein>
    <submittedName>
        <fullName evidence="2">Uncharacterized protein</fullName>
    </submittedName>
</protein>
<proteinExistence type="predicted"/>
<comment type="caution">
    <text evidence="2">The sequence shown here is derived from an EMBL/GenBank/DDBJ whole genome shotgun (WGS) entry which is preliminary data.</text>
</comment>
<feature type="compositionally biased region" description="Basic residues" evidence="1">
    <location>
        <begin position="252"/>
        <end position="265"/>
    </location>
</feature>
<feature type="compositionally biased region" description="Low complexity" evidence="1">
    <location>
        <begin position="34"/>
        <end position="47"/>
    </location>
</feature>
<feature type="compositionally biased region" description="Low complexity" evidence="1">
    <location>
        <begin position="90"/>
        <end position="102"/>
    </location>
</feature>
<dbReference type="Proteomes" id="UP000823388">
    <property type="component" value="Chromosome 6N"/>
</dbReference>
<keyword evidence="3" id="KW-1185">Reference proteome</keyword>
<feature type="compositionally biased region" description="Low complexity" evidence="1">
    <location>
        <begin position="115"/>
        <end position="137"/>
    </location>
</feature>
<gene>
    <name evidence="2" type="ORF">PVAP13_6NG054530</name>
</gene>
<evidence type="ECO:0000256" key="1">
    <source>
        <dbReference type="SAM" id="MobiDB-lite"/>
    </source>
</evidence>
<reference evidence="2" key="1">
    <citation type="submission" date="2020-05" db="EMBL/GenBank/DDBJ databases">
        <title>WGS assembly of Panicum virgatum.</title>
        <authorList>
            <person name="Lovell J.T."/>
            <person name="Jenkins J."/>
            <person name="Shu S."/>
            <person name="Juenger T.E."/>
            <person name="Schmutz J."/>
        </authorList>
    </citation>
    <scope>NUCLEOTIDE SEQUENCE</scope>
    <source>
        <strain evidence="2">AP13</strain>
    </source>
</reference>
<organism evidence="2 3">
    <name type="scientific">Panicum virgatum</name>
    <name type="common">Blackwell switchgrass</name>
    <dbReference type="NCBI Taxonomy" id="38727"/>
    <lineage>
        <taxon>Eukaryota</taxon>
        <taxon>Viridiplantae</taxon>
        <taxon>Streptophyta</taxon>
        <taxon>Embryophyta</taxon>
        <taxon>Tracheophyta</taxon>
        <taxon>Spermatophyta</taxon>
        <taxon>Magnoliopsida</taxon>
        <taxon>Liliopsida</taxon>
        <taxon>Poales</taxon>
        <taxon>Poaceae</taxon>
        <taxon>PACMAD clade</taxon>
        <taxon>Panicoideae</taxon>
        <taxon>Panicodae</taxon>
        <taxon>Paniceae</taxon>
        <taxon>Panicinae</taxon>
        <taxon>Panicum</taxon>
        <taxon>Panicum sect. Hiantes</taxon>
    </lineage>
</organism>
<accession>A0A8T0QU40</accession>
<sequence length="311" mass="32330">MAVDPSTNGRRLGEPLLPAACSSRPLAEATPACAGRRLPPASAARPASWPPPQATRAPAARSRPRTPPAVLGSAARRAQGNGERPHEPPARLGASAAASPSSGRERAATRRGPYVAAASSSPSLVTSLSSRPRGQSSRPRRRARQAELEATPPQRGPGRSRLRARGWRGRGRGRPGRRGARSRGCALADGEEGGEVGRGGAVLAAEEGGGPGRRGLVPPLPLPPWPEMEAPVGREETPRPARILPCGSSRAASRRPRGCHRRHGPARTSAPLACAHELVAGRTELSPPPCAPVAAFRPASQLRRTPLPPAT</sequence>
<name>A0A8T0QU40_PANVG</name>